<organism evidence="1 2">
    <name type="scientific">Gossypium arboreum</name>
    <name type="common">Tree cotton</name>
    <name type="synonym">Gossypium nanking</name>
    <dbReference type="NCBI Taxonomy" id="29729"/>
    <lineage>
        <taxon>Eukaryota</taxon>
        <taxon>Viridiplantae</taxon>
        <taxon>Streptophyta</taxon>
        <taxon>Embryophyta</taxon>
        <taxon>Tracheophyta</taxon>
        <taxon>Spermatophyta</taxon>
        <taxon>Magnoliopsida</taxon>
        <taxon>eudicotyledons</taxon>
        <taxon>Gunneridae</taxon>
        <taxon>Pentapetalae</taxon>
        <taxon>rosids</taxon>
        <taxon>malvids</taxon>
        <taxon>Malvales</taxon>
        <taxon>Malvaceae</taxon>
        <taxon>Malvoideae</taxon>
        <taxon>Gossypium</taxon>
    </lineage>
</organism>
<comment type="caution">
    <text evidence="1">The sequence shown here is derived from an EMBL/GenBank/DDBJ whole genome shotgun (WGS) entry which is preliminary data.</text>
</comment>
<gene>
    <name evidence="1" type="ORF">F383_35078</name>
</gene>
<accession>A0A0B0N5M8</accession>
<reference evidence="2" key="1">
    <citation type="submission" date="2014-09" db="EMBL/GenBank/DDBJ databases">
        <authorList>
            <person name="Mudge J."/>
            <person name="Ramaraj T."/>
            <person name="Lindquist I.E."/>
            <person name="Bharti A.K."/>
            <person name="Sundararajan A."/>
            <person name="Cameron C.T."/>
            <person name="Woodward J.E."/>
            <person name="May G.D."/>
            <person name="Brubaker C."/>
            <person name="Broadhvest J."/>
            <person name="Wilkins T.A."/>
        </authorList>
    </citation>
    <scope>NUCLEOTIDE SEQUENCE</scope>
    <source>
        <strain evidence="2">cv. AKA8401</strain>
    </source>
</reference>
<keyword evidence="2" id="KW-1185">Reference proteome</keyword>
<evidence type="ECO:0000313" key="1">
    <source>
        <dbReference type="EMBL" id="KHG07982.1"/>
    </source>
</evidence>
<dbReference type="AlphaFoldDB" id="A0A0B0N5M8"/>
<name>A0A0B0N5M8_GOSAR</name>
<proteinExistence type="predicted"/>
<protein>
    <submittedName>
        <fullName evidence="1">Uncharacterized protein</fullName>
    </submittedName>
</protein>
<sequence>MWYKSVYPLIGTRPSTWACKLVVLHMA</sequence>
<dbReference type="EMBL" id="JRRC01486422">
    <property type="protein sequence ID" value="KHG07982.1"/>
    <property type="molecule type" value="Genomic_DNA"/>
</dbReference>
<evidence type="ECO:0000313" key="2">
    <source>
        <dbReference type="Proteomes" id="UP000032142"/>
    </source>
</evidence>
<dbReference type="Proteomes" id="UP000032142">
    <property type="component" value="Unassembled WGS sequence"/>
</dbReference>